<proteinExistence type="predicted"/>
<keyword evidence="2" id="KW-1185">Reference proteome</keyword>
<dbReference type="RefSeq" id="WP_097078439.1">
    <property type="nucleotide sequence ID" value="NZ_BAABHT010000003.1"/>
</dbReference>
<evidence type="ECO:0000313" key="2">
    <source>
        <dbReference type="Proteomes" id="UP000219042"/>
    </source>
</evidence>
<dbReference type="EMBL" id="OANT01000002">
    <property type="protein sequence ID" value="SNX44191.1"/>
    <property type="molecule type" value="Genomic_DNA"/>
</dbReference>
<protein>
    <submittedName>
        <fullName evidence="1">Uncharacterized protein</fullName>
    </submittedName>
</protein>
<reference evidence="2" key="1">
    <citation type="submission" date="2016-09" db="EMBL/GenBank/DDBJ databases">
        <authorList>
            <person name="Varghese N."/>
            <person name="Submissions S."/>
        </authorList>
    </citation>
    <scope>NUCLEOTIDE SEQUENCE [LARGE SCALE GENOMIC DNA]</scope>
    <source>
        <strain evidence="2">ANC 4466</strain>
    </source>
</reference>
<sequence>MITLNTLKNPLDWDITNFPITELEGFSEVKPRPVIKPVLRKKKIHRLNSYDIHRLNVIKQFCDAKPERAQKLSFALGRPGYIESLLKHQKSIDLASWNIIRDEMKVIERSEKLKSIVEKHCGDNYVEA</sequence>
<dbReference type="AlphaFoldDB" id="A0A240E6Q6"/>
<organism evidence="1 2">
    <name type="scientific">Acinetobacter puyangensis</name>
    <dbReference type="NCBI Taxonomy" id="1096779"/>
    <lineage>
        <taxon>Bacteria</taxon>
        <taxon>Pseudomonadati</taxon>
        <taxon>Pseudomonadota</taxon>
        <taxon>Gammaproteobacteria</taxon>
        <taxon>Moraxellales</taxon>
        <taxon>Moraxellaceae</taxon>
        <taxon>Acinetobacter</taxon>
    </lineage>
</organism>
<accession>A0A240E6Q6</accession>
<gene>
    <name evidence="1" type="ORF">SAMN05421731_102352</name>
</gene>
<dbReference type="Proteomes" id="UP000219042">
    <property type="component" value="Unassembled WGS sequence"/>
</dbReference>
<evidence type="ECO:0000313" key="1">
    <source>
        <dbReference type="EMBL" id="SNX44191.1"/>
    </source>
</evidence>
<name>A0A240E6Q6_9GAMM</name>